<gene>
    <name evidence="4" type="ORF">KLLA0_F21164g</name>
</gene>
<dbReference type="PaxDb" id="284590-Q6CJ59"/>
<evidence type="ECO:0000313" key="4">
    <source>
        <dbReference type="EMBL" id="CAG98738.1"/>
    </source>
</evidence>
<protein>
    <submittedName>
        <fullName evidence="4">KLLA0F21164p</fullName>
    </submittedName>
</protein>
<dbReference type="AlphaFoldDB" id="Q6CJ59"/>
<evidence type="ECO:0000256" key="2">
    <source>
        <dbReference type="SAM" id="SignalP"/>
    </source>
</evidence>
<dbReference type="RefSeq" id="XP_456030.1">
    <property type="nucleotide sequence ID" value="XM_456030.1"/>
</dbReference>
<evidence type="ECO:0000259" key="3">
    <source>
        <dbReference type="Pfam" id="PF13883"/>
    </source>
</evidence>
<evidence type="ECO:0000313" key="5">
    <source>
        <dbReference type="Proteomes" id="UP000000598"/>
    </source>
</evidence>
<dbReference type="OMA" id="HPFANED"/>
<dbReference type="EMBL" id="CR382126">
    <property type="protein sequence ID" value="CAG98738.1"/>
    <property type="molecule type" value="Genomic_DNA"/>
</dbReference>
<feature type="compositionally biased region" description="Basic and acidic residues" evidence="1">
    <location>
        <begin position="218"/>
        <end position="372"/>
    </location>
</feature>
<feature type="compositionally biased region" description="Basic and acidic residues" evidence="1">
    <location>
        <begin position="392"/>
        <end position="402"/>
    </location>
</feature>
<dbReference type="InParanoid" id="Q6CJ59"/>
<dbReference type="eggNOG" id="ENOG502RDU8">
    <property type="taxonomic scope" value="Eukaryota"/>
</dbReference>
<feature type="signal peptide" evidence="2">
    <location>
        <begin position="1"/>
        <end position="19"/>
    </location>
</feature>
<dbReference type="SUPFAM" id="SSF50475">
    <property type="entry name" value="FMN-binding split barrel"/>
    <property type="match status" value="1"/>
</dbReference>
<dbReference type="Gene3D" id="2.30.110.10">
    <property type="entry name" value="Electron Transport, Fmn-binding Protein, Chain A"/>
    <property type="match status" value="1"/>
</dbReference>
<dbReference type="Proteomes" id="UP000000598">
    <property type="component" value="Chromosome F"/>
</dbReference>
<dbReference type="Pfam" id="PF13883">
    <property type="entry name" value="CREG_beta-barrel"/>
    <property type="match status" value="1"/>
</dbReference>
<keyword evidence="2" id="KW-0732">Signal</keyword>
<feature type="chain" id="PRO_5004271560" evidence="2">
    <location>
        <begin position="20"/>
        <end position="420"/>
    </location>
</feature>
<dbReference type="InterPro" id="IPR012349">
    <property type="entry name" value="Split_barrel_FMN-bd"/>
</dbReference>
<name>Q6CJ59_KLULA</name>
<feature type="domain" description="CREG-like beta-barrel" evidence="3">
    <location>
        <begin position="40"/>
        <end position="202"/>
    </location>
</feature>
<dbReference type="PANTHER" id="PTHR37273:SF1">
    <property type="entry name" value="ADL397C-AP"/>
    <property type="match status" value="1"/>
</dbReference>
<dbReference type="KEGG" id="kla:KLLA0_F21164g"/>
<dbReference type="GeneID" id="2895436"/>
<accession>Q6CJ59</accession>
<dbReference type="InterPro" id="IPR055343">
    <property type="entry name" value="CREG_beta-barrel"/>
</dbReference>
<dbReference type="PANTHER" id="PTHR37273">
    <property type="entry name" value="CHROMOSOME 8, WHOLE GENOME SHOTGUN SEQUENCE"/>
    <property type="match status" value="1"/>
</dbReference>
<feature type="region of interest" description="Disordered" evidence="1">
    <location>
        <begin position="211"/>
        <end position="420"/>
    </location>
</feature>
<sequence>MKCSTLLLSLALALDSVSAREGCDKKLRESSHKEKEFNLTREYAAEVARGVVKYGDLVHVSTLKDGKTPVTFPEYYVSSDLCEGVNSTGNPILVLMNVSSTLRNYQDNGKLSITVEDRRPRHHAMSSPRANLFGSLKKLETTKALRDCYGKRHPDAIPWLPGEESLVHDGAFYEFEVEDLYYVGGYGFQAYIGDIDGELYHESEPLKLKWGKKHHKGHKEDREHDDKGDDEKKQPKDEKKQPKDEKKHSKDEKKHSKDEKKQPKDEKKQPKDEKKHSKDEKKQPKDEKKQPKDEKKHSKDEKKHSKDEKKHSKDEKKQPKDEKKHSKDEKKHSKDEKKHSKDEKKHSKDEKKHSKDEKKHSKDEEKHAKSENSQKGSQRHSGEQHPFANEDSSEHENEKFNFDESWESAKSIISKILNNY</sequence>
<evidence type="ECO:0000256" key="1">
    <source>
        <dbReference type="SAM" id="MobiDB-lite"/>
    </source>
</evidence>
<organism evidence="4 5">
    <name type="scientific">Kluyveromyces lactis (strain ATCC 8585 / CBS 2359 / DSM 70799 / NBRC 1267 / NRRL Y-1140 / WM37)</name>
    <name type="common">Yeast</name>
    <name type="synonym">Candida sphaerica</name>
    <dbReference type="NCBI Taxonomy" id="284590"/>
    <lineage>
        <taxon>Eukaryota</taxon>
        <taxon>Fungi</taxon>
        <taxon>Dikarya</taxon>
        <taxon>Ascomycota</taxon>
        <taxon>Saccharomycotina</taxon>
        <taxon>Saccharomycetes</taxon>
        <taxon>Saccharomycetales</taxon>
        <taxon>Saccharomycetaceae</taxon>
        <taxon>Kluyveromyces</taxon>
    </lineage>
</organism>
<reference evidence="4 5" key="1">
    <citation type="journal article" date="2004" name="Nature">
        <title>Genome evolution in yeasts.</title>
        <authorList>
            <consortium name="Genolevures"/>
            <person name="Dujon B."/>
            <person name="Sherman D."/>
            <person name="Fischer G."/>
            <person name="Durrens P."/>
            <person name="Casaregola S."/>
            <person name="Lafontaine I."/>
            <person name="de Montigny J."/>
            <person name="Marck C."/>
            <person name="Neuveglise C."/>
            <person name="Talla E."/>
            <person name="Goffard N."/>
            <person name="Frangeul L."/>
            <person name="Aigle M."/>
            <person name="Anthouard V."/>
            <person name="Babour A."/>
            <person name="Barbe V."/>
            <person name="Barnay S."/>
            <person name="Blanchin S."/>
            <person name="Beckerich J.M."/>
            <person name="Beyne E."/>
            <person name="Bleykasten C."/>
            <person name="Boisrame A."/>
            <person name="Boyer J."/>
            <person name="Cattolico L."/>
            <person name="Confanioleri F."/>
            <person name="de Daruvar A."/>
            <person name="Despons L."/>
            <person name="Fabre E."/>
            <person name="Fairhead C."/>
            <person name="Ferry-Dumazet H."/>
            <person name="Groppi A."/>
            <person name="Hantraye F."/>
            <person name="Hennequin C."/>
            <person name="Jauniaux N."/>
            <person name="Joyet P."/>
            <person name="Kachouri R."/>
            <person name="Kerrest A."/>
            <person name="Koszul R."/>
            <person name="Lemaire M."/>
            <person name="Lesur I."/>
            <person name="Ma L."/>
            <person name="Muller H."/>
            <person name="Nicaud J.M."/>
            <person name="Nikolski M."/>
            <person name="Oztas S."/>
            <person name="Ozier-Kalogeropoulos O."/>
            <person name="Pellenz S."/>
            <person name="Potier S."/>
            <person name="Richard G.F."/>
            <person name="Straub M.L."/>
            <person name="Suleau A."/>
            <person name="Swennene D."/>
            <person name="Tekaia F."/>
            <person name="Wesolowski-Louvel M."/>
            <person name="Westhof E."/>
            <person name="Wirth B."/>
            <person name="Zeniou-Meyer M."/>
            <person name="Zivanovic I."/>
            <person name="Bolotin-Fukuhara M."/>
            <person name="Thierry A."/>
            <person name="Bouchier C."/>
            <person name="Caudron B."/>
            <person name="Scarpelli C."/>
            <person name="Gaillardin C."/>
            <person name="Weissenbach J."/>
            <person name="Wincker P."/>
            <person name="Souciet J.L."/>
        </authorList>
    </citation>
    <scope>NUCLEOTIDE SEQUENCE [LARGE SCALE GENOMIC DNA]</scope>
    <source>
        <strain evidence="5">ATCC 8585 / CBS 2359 / DSM 70799 / NBRC 1267 / NRRL Y-1140 / WM37</strain>
    </source>
</reference>
<proteinExistence type="predicted"/>
<keyword evidence="5" id="KW-1185">Reference proteome</keyword>
<dbReference type="HOGENOM" id="CLU_653948_0_0_1"/>